<keyword evidence="3" id="KW-1185">Reference proteome</keyword>
<proteinExistence type="predicted"/>
<keyword evidence="1" id="KW-1133">Transmembrane helix</keyword>
<evidence type="ECO:0000313" key="2">
    <source>
        <dbReference type="EnsemblMetazoa" id="GPAI001709-PA"/>
    </source>
</evidence>
<dbReference type="AlphaFoldDB" id="A0A1A9Z2G9"/>
<reference evidence="2" key="2">
    <citation type="submission" date="2020-05" db="UniProtKB">
        <authorList>
            <consortium name="EnsemblMetazoa"/>
        </authorList>
    </citation>
    <scope>IDENTIFICATION</scope>
    <source>
        <strain evidence="2">IAEA</strain>
    </source>
</reference>
<accession>A0A1A9Z2G9</accession>
<name>A0A1A9Z2G9_GLOPL</name>
<evidence type="ECO:0000313" key="3">
    <source>
        <dbReference type="Proteomes" id="UP000092445"/>
    </source>
</evidence>
<keyword evidence="1" id="KW-0472">Membrane</keyword>
<dbReference type="Proteomes" id="UP000092445">
    <property type="component" value="Unassembled WGS sequence"/>
</dbReference>
<dbReference type="VEuPathDB" id="VectorBase:GPAI001709"/>
<dbReference type="EnsemblMetazoa" id="GPAI001709-RA">
    <property type="protein sequence ID" value="GPAI001709-PA"/>
    <property type="gene ID" value="GPAI001709"/>
</dbReference>
<evidence type="ECO:0000256" key="1">
    <source>
        <dbReference type="SAM" id="Phobius"/>
    </source>
</evidence>
<organism evidence="2 3">
    <name type="scientific">Glossina pallidipes</name>
    <name type="common">Tsetse fly</name>
    <dbReference type="NCBI Taxonomy" id="7398"/>
    <lineage>
        <taxon>Eukaryota</taxon>
        <taxon>Metazoa</taxon>
        <taxon>Ecdysozoa</taxon>
        <taxon>Arthropoda</taxon>
        <taxon>Hexapoda</taxon>
        <taxon>Insecta</taxon>
        <taxon>Pterygota</taxon>
        <taxon>Neoptera</taxon>
        <taxon>Endopterygota</taxon>
        <taxon>Diptera</taxon>
        <taxon>Brachycera</taxon>
        <taxon>Muscomorpha</taxon>
        <taxon>Hippoboscoidea</taxon>
        <taxon>Glossinidae</taxon>
        <taxon>Glossina</taxon>
    </lineage>
</organism>
<sequence>MTLVLLRVKCQEDEGTRLFRGKQIVHLIGTLELIVMAGMMTGIIPSTKDALQMIPAPNRDRRELAIICCGTMEGCRTKRLSNLGTKVSIALIILQNKNLFYLPLRIALQCFQQILYNRDGYYMAIPDDKFPTEGCVVNPPEGRRGYYMWHHGELPQRMYSN</sequence>
<reference evidence="3" key="1">
    <citation type="submission" date="2014-03" db="EMBL/GenBank/DDBJ databases">
        <authorList>
            <person name="Aksoy S."/>
            <person name="Warren W."/>
            <person name="Wilson R.K."/>
        </authorList>
    </citation>
    <scope>NUCLEOTIDE SEQUENCE [LARGE SCALE GENOMIC DNA]</scope>
    <source>
        <strain evidence="3">IAEA</strain>
    </source>
</reference>
<protein>
    <submittedName>
        <fullName evidence="2">Uncharacterized protein</fullName>
    </submittedName>
</protein>
<keyword evidence="1" id="KW-0812">Transmembrane</keyword>
<feature type="transmembrane region" description="Helical" evidence="1">
    <location>
        <begin position="24"/>
        <end position="44"/>
    </location>
</feature>